<organism evidence="1 2">
    <name type="scientific">Pinibacter aurantiacus</name>
    <dbReference type="NCBI Taxonomy" id="2851599"/>
    <lineage>
        <taxon>Bacteria</taxon>
        <taxon>Pseudomonadati</taxon>
        <taxon>Bacteroidota</taxon>
        <taxon>Chitinophagia</taxon>
        <taxon>Chitinophagales</taxon>
        <taxon>Chitinophagaceae</taxon>
        <taxon>Pinibacter</taxon>
    </lineage>
</organism>
<reference evidence="1" key="1">
    <citation type="submission" date="2021-06" db="EMBL/GenBank/DDBJ databases">
        <authorList>
            <person name="Huq M.A."/>
        </authorList>
    </citation>
    <scope>NUCLEOTIDE SEQUENCE</scope>
    <source>
        <strain evidence="1">MAH-26</strain>
    </source>
</reference>
<keyword evidence="2" id="KW-1185">Reference proteome</keyword>
<dbReference type="RefSeq" id="WP_217789266.1">
    <property type="nucleotide sequence ID" value="NZ_JAHSPG010000001.1"/>
</dbReference>
<evidence type="ECO:0000313" key="2">
    <source>
        <dbReference type="Proteomes" id="UP000812270"/>
    </source>
</evidence>
<proteinExistence type="predicted"/>
<dbReference type="AlphaFoldDB" id="A0A9E2S9B2"/>
<comment type="caution">
    <text evidence="1">The sequence shown here is derived from an EMBL/GenBank/DDBJ whole genome shotgun (WGS) entry which is preliminary data.</text>
</comment>
<dbReference type="EMBL" id="JAHSPG010000001">
    <property type="protein sequence ID" value="MBV4355720.1"/>
    <property type="molecule type" value="Genomic_DNA"/>
</dbReference>
<name>A0A9E2S9B2_9BACT</name>
<sequence length="204" mass="23591">MIIFLVIAGAIAVAAVFLVIYRSRKVKVQIRKLVDQRFERIRPLYDKLENAENVNADDVLPFAKNVMTREATFQLLHDFHKLELFPPEYLTIVKSAESNLANWLEFPTELAACPDELEHIKRVTIDFDGQNNFVHYEVFKYKVNAPHWAAKDGWLLGVVGPYFDHSKPYDFPHATFSRTGSTVDRVSADEEAMWVHENILNVER</sequence>
<dbReference type="Proteomes" id="UP000812270">
    <property type="component" value="Unassembled WGS sequence"/>
</dbReference>
<gene>
    <name evidence="1" type="ORF">KTO63_01080</name>
</gene>
<protein>
    <submittedName>
        <fullName evidence="1">Uncharacterized protein</fullName>
    </submittedName>
</protein>
<accession>A0A9E2S9B2</accession>
<evidence type="ECO:0000313" key="1">
    <source>
        <dbReference type="EMBL" id="MBV4355720.1"/>
    </source>
</evidence>